<evidence type="ECO:0000313" key="3">
    <source>
        <dbReference type="Proteomes" id="UP000182486"/>
    </source>
</evidence>
<feature type="domain" description="HTH cro/C1-type" evidence="1">
    <location>
        <begin position="22"/>
        <end position="62"/>
    </location>
</feature>
<dbReference type="GO" id="GO:0003677">
    <property type="term" value="F:DNA binding"/>
    <property type="evidence" value="ECO:0007669"/>
    <property type="project" value="InterPro"/>
</dbReference>
<evidence type="ECO:0000259" key="1">
    <source>
        <dbReference type="PROSITE" id="PS50943"/>
    </source>
</evidence>
<dbReference type="Pfam" id="PF01381">
    <property type="entry name" value="HTH_3"/>
    <property type="match status" value="1"/>
</dbReference>
<dbReference type="InterPro" id="IPR010982">
    <property type="entry name" value="Lambda_DNA-bd_dom_sf"/>
</dbReference>
<proteinExistence type="predicted"/>
<dbReference type="RefSeq" id="WP_071804097.1">
    <property type="nucleotide sequence ID" value="NZ_MEIA01000078.1"/>
</dbReference>
<organism evidence="2 3">
    <name type="scientific">Couchioplanes caeruleus subsp. caeruleus</name>
    <dbReference type="NCBI Taxonomy" id="56427"/>
    <lineage>
        <taxon>Bacteria</taxon>
        <taxon>Bacillati</taxon>
        <taxon>Actinomycetota</taxon>
        <taxon>Actinomycetes</taxon>
        <taxon>Micromonosporales</taxon>
        <taxon>Micromonosporaceae</taxon>
        <taxon>Couchioplanes</taxon>
    </lineage>
</organism>
<reference evidence="2 3" key="1">
    <citation type="submission" date="2016-09" db="EMBL/GenBank/DDBJ databases">
        <title>Couchioplanes caeruleus draft genome sequence.</title>
        <authorList>
            <person name="Sheehan J."/>
            <person name="Caffrey P."/>
        </authorList>
    </citation>
    <scope>NUCLEOTIDE SEQUENCE [LARGE SCALE GENOMIC DNA]</scope>
    <source>
        <strain evidence="2 3">DSM 43634</strain>
    </source>
</reference>
<dbReference type="InterPro" id="IPR001387">
    <property type="entry name" value="Cro/C1-type_HTH"/>
</dbReference>
<evidence type="ECO:0000313" key="2">
    <source>
        <dbReference type="EMBL" id="OJF14861.1"/>
    </source>
</evidence>
<keyword evidence="3" id="KW-1185">Reference proteome</keyword>
<dbReference type="Gene3D" id="1.10.260.40">
    <property type="entry name" value="lambda repressor-like DNA-binding domains"/>
    <property type="match status" value="1"/>
</dbReference>
<dbReference type="PROSITE" id="PS50943">
    <property type="entry name" value="HTH_CROC1"/>
    <property type="match status" value="1"/>
</dbReference>
<dbReference type="SMART" id="SM00530">
    <property type="entry name" value="HTH_XRE"/>
    <property type="match status" value="1"/>
</dbReference>
<name>A0A1K0FPU3_9ACTN</name>
<dbReference type="AlphaFoldDB" id="A0A1K0FPU3"/>
<dbReference type="SUPFAM" id="SSF47413">
    <property type="entry name" value="lambda repressor-like DNA-binding domains"/>
    <property type="match status" value="1"/>
</dbReference>
<comment type="caution">
    <text evidence="2">The sequence shown here is derived from an EMBL/GenBank/DDBJ whole genome shotgun (WGS) entry which is preliminary data.</text>
</comment>
<protein>
    <submittedName>
        <fullName evidence="2">Transcriptional regulator</fullName>
    </submittedName>
</protein>
<dbReference type="CDD" id="cd00093">
    <property type="entry name" value="HTH_XRE"/>
    <property type="match status" value="1"/>
</dbReference>
<dbReference type="EMBL" id="MEIA01000078">
    <property type="protein sequence ID" value="OJF14861.1"/>
    <property type="molecule type" value="Genomic_DNA"/>
</dbReference>
<dbReference type="Proteomes" id="UP000182486">
    <property type="component" value="Unassembled WGS sequence"/>
</dbReference>
<accession>A0A1K0FPU3</accession>
<sequence length="128" mass="14217">MSFGGYLKEAIHAARFPTPTHFARTVGMDPSVVLRWLSGEQRPTIRSIERIAPVLGKSINDLVLAAYPDRLAGPASQPASPTHPLVHELARMLADDSPIPAADRRALETVLDRMIDPYRKVLRRRRSA</sequence>
<gene>
    <name evidence="2" type="ORF">BG844_07510</name>
</gene>